<sequence>MNYNPFKMFLIAYYCFRYGTNVALYVLSDTFDKYSDNIEPTNPKENYHLLRYMIRRYELHSLKDMNDSVVHFKNVVNSFTACSLKIYGTLNEISKQYSHEESGGVVSSYALTKCFQNVQPLAFLNDDHSSIEGQFSNLIDYYNISKFEDINSDIFKGFKSTIVPAATLTRYLLKNHQQSMFDFKVKKGELKHVLTDSILKYYGTNPPPNIEMHSTLILCEMLAGVYNNDNKFAASEILNLKPFKPLLSSWKGKDYNILVLNCSNIDKPIPSEIVRKIKHHLKNPSIDSYVQYCINLVKHISSSDYYYHETINPFLPIYTINADLDIYDKQYIRAYYLNGNQWSIKQTFFESISKLVVFVCNDVLKLPVTLENTTFYMYESVRDDLDKIDSTKFKLGLRIIMKFTTVCFMNRTVVDTFLKVLNVYRWKFDHLRQIQDEDIFDKSVYGLPAHEIRLPLNMKPDGSKPLIPVFFNQHTVNFLDALQMTTAFVHSRNNRDSDAQLVYMYEMTLPNQDIIEQFDNNQVYKNMFLVKRAKRTESSQQDTLKSFKFSAKQKQKLIEAIDRYSGGRLKTSKNQLVLKIFMNKPLVYQGKGVFNWCSDLKFCAISNHVNHARNPCNFYVRVNLKRTVNKHECLIYCHCFSSICKERTKRFCIWKCLV</sequence>
<dbReference type="AlphaFoldDB" id="A0A9D4HCM8"/>
<proteinExistence type="predicted"/>
<keyword evidence="3" id="KW-1185">Reference proteome</keyword>
<dbReference type="EMBL" id="JAIWYP010000014">
    <property type="protein sequence ID" value="KAH3712905.1"/>
    <property type="molecule type" value="Genomic_DNA"/>
</dbReference>
<name>A0A9D4HCM8_DREPO</name>
<organism evidence="1 3">
    <name type="scientific">Dreissena polymorpha</name>
    <name type="common">Zebra mussel</name>
    <name type="synonym">Mytilus polymorpha</name>
    <dbReference type="NCBI Taxonomy" id="45954"/>
    <lineage>
        <taxon>Eukaryota</taxon>
        <taxon>Metazoa</taxon>
        <taxon>Spiralia</taxon>
        <taxon>Lophotrochozoa</taxon>
        <taxon>Mollusca</taxon>
        <taxon>Bivalvia</taxon>
        <taxon>Autobranchia</taxon>
        <taxon>Heteroconchia</taxon>
        <taxon>Euheterodonta</taxon>
        <taxon>Imparidentia</taxon>
        <taxon>Neoheterodontei</taxon>
        <taxon>Myida</taxon>
        <taxon>Dreissenoidea</taxon>
        <taxon>Dreissenidae</taxon>
        <taxon>Dreissena</taxon>
    </lineage>
</organism>
<dbReference type="EMBL" id="JAIWYP010000005">
    <property type="protein sequence ID" value="KAH3822749.1"/>
    <property type="molecule type" value="Genomic_DNA"/>
</dbReference>
<evidence type="ECO:0000313" key="3">
    <source>
        <dbReference type="Proteomes" id="UP000828390"/>
    </source>
</evidence>
<reference evidence="1" key="1">
    <citation type="journal article" date="2019" name="bioRxiv">
        <title>The Genome of the Zebra Mussel, Dreissena polymorpha: A Resource for Invasive Species Research.</title>
        <authorList>
            <person name="McCartney M.A."/>
            <person name="Auch B."/>
            <person name="Kono T."/>
            <person name="Mallez S."/>
            <person name="Zhang Y."/>
            <person name="Obille A."/>
            <person name="Becker A."/>
            <person name="Abrahante J.E."/>
            <person name="Garbe J."/>
            <person name="Badalamenti J.P."/>
            <person name="Herman A."/>
            <person name="Mangelson H."/>
            <person name="Liachko I."/>
            <person name="Sullivan S."/>
            <person name="Sone E.D."/>
            <person name="Koren S."/>
            <person name="Silverstein K.A.T."/>
            <person name="Beckman K.B."/>
            <person name="Gohl D.M."/>
        </authorList>
    </citation>
    <scope>NUCLEOTIDE SEQUENCE</scope>
    <source>
        <strain evidence="1">Duluth1</strain>
        <tissue evidence="1">Whole animal</tissue>
    </source>
</reference>
<evidence type="ECO:0000313" key="2">
    <source>
        <dbReference type="EMBL" id="KAH3822749.1"/>
    </source>
</evidence>
<reference evidence="1" key="2">
    <citation type="submission" date="2020-11" db="EMBL/GenBank/DDBJ databases">
        <authorList>
            <person name="McCartney M.A."/>
            <person name="Auch B."/>
            <person name="Kono T."/>
            <person name="Mallez S."/>
            <person name="Becker A."/>
            <person name="Gohl D.M."/>
            <person name="Silverstein K.A.T."/>
            <person name="Koren S."/>
            <person name="Bechman K.B."/>
            <person name="Herman A."/>
            <person name="Abrahante J.E."/>
            <person name="Garbe J."/>
        </authorList>
    </citation>
    <scope>NUCLEOTIDE SEQUENCE</scope>
    <source>
        <strain evidence="1">Duluth1</strain>
        <tissue evidence="1">Whole animal</tissue>
    </source>
</reference>
<accession>A0A9D4HCM8</accession>
<dbReference type="Proteomes" id="UP000828390">
    <property type="component" value="Unassembled WGS sequence"/>
</dbReference>
<evidence type="ECO:0000313" key="1">
    <source>
        <dbReference type="EMBL" id="KAH3712905.1"/>
    </source>
</evidence>
<protein>
    <submittedName>
        <fullName evidence="1">Uncharacterized protein</fullName>
    </submittedName>
</protein>
<comment type="caution">
    <text evidence="1">The sequence shown here is derived from an EMBL/GenBank/DDBJ whole genome shotgun (WGS) entry which is preliminary data.</text>
</comment>
<gene>
    <name evidence="1" type="ORF">DPMN_072664</name>
    <name evidence="2" type="ORF">DPMN_124539</name>
</gene>